<dbReference type="EMBL" id="BKCJ011298724">
    <property type="protein sequence ID" value="GFD17227.1"/>
    <property type="molecule type" value="Genomic_DNA"/>
</dbReference>
<comment type="caution">
    <text evidence="1">The sequence shown here is derived from an EMBL/GenBank/DDBJ whole genome shotgun (WGS) entry which is preliminary data.</text>
</comment>
<gene>
    <name evidence="1" type="ORF">Tci_889196</name>
    <name evidence="2" type="ORF">Tci_889227</name>
</gene>
<organism evidence="1">
    <name type="scientific">Tanacetum cinerariifolium</name>
    <name type="common">Dalmatian daisy</name>
    <name type="synonym">Chrysanthemum cinerariifolium</name>
    <dbReference type="NCBI Taxonomy" id="118510"/>
    <lineage>
        <taxon>Eukaryota</taxon>
        <taxon>Viridiplantae</taxon>
        <taxon>Streptophyta</taxon>
        <taxon>Embryophyta</taxon>
        <taxon>Tracheophyta</taxon>
        <taxon>Spermatophyta</taxon>
        <taxon>Magnoliopsida</taxon>
        <taxon>eudicotyledons</taxon>
        <taxon>Gunneridae</taxon>
        <taxon>Pentapetalae</taxon>
        <taxon>asterids</taxon>
        <taxon>campanulids</taxon>
        <taxon>Asterales</taxon>
        <taxon>Asteraceae</taxon>
        <taxon>Asteroideae</taxon>
        <taxon>Anthemideae</taxon>
        <taxon>Anthemidinae</taxon>
        <taxon>Tanacetum</taxon>
    </lineage>
</organism>
<sequence>FTHAAIPAVGRVSADGADPAVVISAGGADPADVVVFASGVDPADVVVFDGGVDSVGTFISVELKQSLDAEKVYLDSLLAQRVAEEQKRESRAFAAQSTQRQTELDRIALNLTNEEWIGLVD</sequence>
<accession>A0A699U4G1</accession>
<dbReference type="EMBL" id="BKCJ011298901">
    <property type="protein sequence ID" value="GFD17258.1"/>
    <property type="molecule type" value="Genomic_DNA"/>
</dbReference>
<evidence type="ECO:0000313" key="1">
    <source>
        <dbReference type="EMBL" id="GFD17227.1"/>
    </source>
</evidence>
<feature type="non-terminal residue" evidence="1">
    <location>
        <position position="121"/>
    </location>
</feature>
<proteinExistence type="predicted"/>
<feature type="non-terminal residue" evidence="1">
    <location>
        <position position="1"/>
    </location>
</feature>
<protein>
    <submittedName>
        <fullName evidence="1">Uncharacterized protein</fullName>
    </submittedName>
</protein>
<dbReference type="AlphaFoldDB" id="A0A699U4G1"/>
<evidence type="ECO:0000313" key="2">
    <source>
        <dbReference type="EMBL" id="GFD17258.1"/>
    </source>
</evidence>
<name>A0A699U4G1_TANCI</name>
<reference evidence="1" key="1">
    <citation type="journal article" date="2019" name="Sci. Rep.">
        <title>Draft genome of Tanacetum cinerariifolium, the natural source of mosquito coil.</title>
        <authorList>
            <person name="Yamashiro T."/>
            <person name="Shiraishi A."/>
            <person name="Satake H."/>
            <person name="Nakayama K."/>
        </authorList>
    </citation>
    <scope>NUCLEOTIDE SEQUENCE</scope>
</reference>